<dbReference type="Proteomes" id="UP000648535">
    <property type="component" value="Unassembled WGS sequence"/>
</dbReference>
<accession>A0A8H9G7R1</accession>
<dbReference type="RefSeq" id="WP_175327674.1">
    <property type="nucleotide sequence ID" value="NZ_BMOI01000005.1"/>
</dbReference>
<keyword evidence="4" id="KW-1185">Reference proteome</keyword>
<proteinExistence type="predicted"/>
<protein>
    <submittedName>
        <fullName evidence="1">Uncharacterized protein</fullName>
    </submittedName>
</protein>
<dbReference type="EMBL" id="BMOI01000005">
    <property type="protein sequence ID" value="GGK97298.1"/>
    <property type="molecule type" value="Genomic_DNA"/>
</dbReference>
<evidence type="ECO:0000313" key="4">
    <source>
        <dbReference type="Proteomes" id="UP000746584"/>
    </source>
</evidence>
<organism evidence="1 3">
    <name type="scientific">Curtobacterium luteum</name>
    <dbReference type="NCBI Taxonomy" id="33881"/>
    <lineage>
        <taxon>Bacteria</taxon>
        <taxon>Bacillati</taxon>
        <taxon>Actinomycetota</taxon>
        <taxon>Actinomycetes</taxon>
        <taxon>Micrococcales</taxon>
        <taxon>Microbacteriaceae</taxon>
        <taxon>Curtobacterium</taxon>
    </lineage>
</organism>
<reference evidence="1" key="1">
    <citation type="journal article" date="2014" name="Int. J. Syst. Evol. Microbiol.">
        <title>Complete genome sequence of Corynebacterium casei LMG S-19264T (=DSM 44701T), isolated from a smear-ripened cheese.</title>
        <authorList>
            <consortium name="US DOE Joint Genome Institute (JGI-PGF)"/>
            <person name="Walter F."/>
            <person name="Albersmeier A."/>
            <person name="Kalinowski J."/>
            <person name="Ruckert C."/>
        </authorList>
    </citation>
    <scope>NUCLEOTIDE SEQUENCE</scope>
    <source>
        <strain evidence="1">JCM 1480</strain>
    </source>
</reference>
<evidence type="ECO:0000313" key="3">
    <source>
        <dbReference type="Proteomes" id="UP000648535"/>
    </source>
</evidence>
<dbReference type="AlphaFoldDB" id="A0A8H9G7R1"/>
<evidence type="ECO:0000313" key="2">
    <source>
        <dbReference type="EMBL" id="MBM7804049.1"/>
    </source>
</evidence>
<dbReference type="EMBL" id="JAFBCG010000001">
    <property type="protein sequence ID" value="MBM7804049.1"/>
    <property type="molecule type" value="Genomic_DNA"/>
</dbReference>
<reference evidence="2 4" key="3">
    <citation type="submission" date="2021-01" db="EMBL/GenBank/DDBJ databases">
        <title>Sequencing the genomes of 1000 actinobacteria strains.</title>
        <authorList>
            <person name="Klenk H.-P."/>
        </authorList>
    </citation>
    <scope>NUCLEOTIDE SEQUENCE [LARGE SCALE GENOMIC DNA]</scope>
    <source>
        <strain evidence="2 4">DSM 20542</strain>
    </source>
</reference>
<dbReference type="Proteomes" id="UP000746584">
    <property type="component" value="Unassembled WGS sequence"/>
</dbReference>
<name>A0A8H9G7R1_9MICO</name>
<evidence type="ECO:0000313" key="1">
    <source>
        <dbReference type="EMBL" id="GGK97298.1"/>
    </source>
</evidence>
<reference evidence="1" key="2">
    <citation type="submission" date="2020-09" db="EMBL/GenBank/DDBJ databases">
        <authorList>
            <person name="Sun Q."/>
            <person name="Ohkuma M."/>
        </authorList>
    </citation>
    <scope>NUCLEOTIDE SEQUENCE</scope>
    <source>
        <strain evidence="1">JCM 1480</strain>
    </source>
</reference>
<sequence length="51" mass="6099">MGAYETEPGIEPVRIETIRGMRRRWKHGELREVPATPDDFFRDTARDARRR</sequence>
<gene>
    <name evidence="1" type="ORF">GCM10009769_14320</name>
    <name evidence="2" type="ORF">JOE58_003300</name>
</gene>
<comment type="caution">
    <text evidence="1">The sequence shown here is derived from an EMBL/GenBank/DDBJ whole genome shotgun (WGS) entry which is preliminary data.</text>
</comment>